<feature type="domain" description="O-GlcNAc transferase C-terminal" evidence="9">
    <location>
        <begin position="281"/>
        <end position="432"/>
    </location>
</feature>
<keyword evidence="11" id="KW-1185">Reference proteome</keyword>
<evidence type="ECO:0000256" key="7">
    <source>
        <dbReference type="ARBA" id="ARBA00022803"/>
    </source>
</evidence>
<dbReference type="Proteomes" id="UP000190102">
    <property type="component" value="Unassembled WGS sequence"/>
</dbReference>
<dbReference type="STRING" id="115783.SAMN02745119_00122"/>
<organism evidence="10 11">
    <name type="scientific">Trichlorobacter thiogenes</name>
    <dbReference type="NCBI Taxonomy" id="115783"/>
    <lineage>
        <taxon>Bacteria</taxon>
        <taxon>Pseudomonadati</taxon>
        <taxon>Thermodesulfobacteriota</taxon>
        <taxon>Desulfuromonadia</taxon>
        <taxon>Geobacterales</taxon>
        <taxon>Geobacteraceae</taxon>
        <taxon>Trichlorobacter</taxon>
    </lineage>
</organism>
<comment type="pathway">
    <text evidence="1">Protein modification; protein glycosylation.</text>
</comment>
<evidence type="ECO:0000256" key="3">
    <source>
        <dbReference type="ARBA" id="ARBA00011970"/>
    </source>
</evidence>
<evidence type="ECO:0000256" key="2">
    <source>
        <dbReference type="ARBA" id="ARBA00005386"/>
    </source>
</evidence>
<feature type="repeat" description="TPR" evidence="8">
    <location>
        <begin position="125"/>
        <end position="158"/>
    </location>
</feature>
<dbReference type="SMART" id="SM00028">
    <property type="entry name" value="TPR"/>
    <property type="match status" value="5"/>
</dbReference>
<dbReference type="EC" id="2.4.1.255" evidence="3"/>
<dbReference type="Gene3D" id="3.40.50.11380">
    <property type="match status" value="1"/>
</dbReference>
<dbReference type="PANTHER" id="PTHR44998">
    <property type="match status" value="1"/>
</dbReference>
<dbReference type="EMBL" id="FUWR01000001">
    <property type="protein sequence ID" value="SJZ34502.1"/>
    <property type="molecule type" value="Genomic_DNA"/>
</dbReference>
<dbReference type="Pfam" id="PF13432">
    <property type="entry name" value="TPR_16"/>
    <property type="match status" value="1"/>
</dbReference>
<dbReference type="Gene3D" id="3.40.50.2000">
    <property type="entry name" value="Glycogen Phosphorylase B"/>
    <property type="match status" value="1"/>
</dbReference>
<gene>
    <name evidence="10" type="ORF">SAMN02745119_00122</name>
</gene>
<protein>
    <recommendedName>
        <fullName evidence="3">protein O-GlcNAc transferase</fullName>
        <ecNumber evidence="3">2.4.1.255</ecNumber>
    </recommendedName>
</protein>
<reference evidence="11" key="1">
    <citation type="submission" date="2017-02" db="EMBL/GenBank/DDBJ databases">
        <authorList>
            <person name="Varghese N."/>
            <person name="Submissions S."/>
        </authorList>
    </citation>
    <scope>NUCLEOTIDE SEQUENCE [LARGE SCALE GENOMIC DNA]</scope>
    <source>
        <strain evidence="11">ATCC BAA-34</strain>
    </source>
</reference>
<dbReference type="PANTHER" id="PTHR44998:SF1">
    <property type="entry name" value="UDP-N-ACETYLGLUCOSAMINE--PEPTIDE N-ACETYLGLUCOSAMINYLTRANSFERASE 110 KDA SUBUNIT"/>
    <property type="match status" value="1"/>
</dbReference>
<evidence type="ECO:0000313" key="11">
    <source>
        <dbReference type="Proteomes" id="UP000190102"/>
    </source>
</evidence>
<dbReference type="SUPFAM" id="SSF53756">
    <property type="entry name" value="UDP-Glycosyltransferase/glycogen phosphorylase"/>
    <property type="match status" value="1"/>
</dbReference>
<dbReference type="InterPro" id="IPR011990">
    <property type="entry name" value="TPR-like_helical_dom_sf"/>
</dbReference>
<evidence type="ECO:0000256" key="5">
    <source>
        <dbReference type="ARBA" id="ARBA00022679"/>
    </source>
</evidence>
<dbReference type="PROSITE" id="PS50293">
    <property type="entry name" value="TPR_REGION"/>
    <property type="match status" value="1"/>
</dbReference>
<dbReference type="Gene3D" id="1.25.40.10">
    <property type="entry name" value="Tetratricopeptide repeat domain"/>
    <property type="match status" value="1"/>
</dbReference>
<evidence type="ECO:0000313" key="10">
    <source>
        <dbReference type="EMBL" id="SJZ34502.1"/>
    </source>
</evidence>
<keyword evidence="5 10" id="KW-0808">Transferase</keyword>
<sequence>MALGRSAQAEILCKKVLMLRPGDQDALHLLGVITYQAGNRHAARAIYQQLLESNPAHHVIWSNYGVVCLALGDVQEALRCFNRALEISPDFADAWNNLGTAWDTVDPAKAVDCYQKALSIAPERIDICNSLALCYKRQQHLCDAIKWFKKSIDLNPYQFDVHCRLAELLEQAADSLNACLEYKMALALKPDDAVALKMETVLPVVQQSRESIQLSRNSLWNALQVLQRKGLAIETPWERGRVFFYLAYHGQNDRSFHELIAQIYRKASPDLTWLAPHLVNPEKRNLRDKRLKVGFISRFFYNHTIAKLNIGYVEHLNRDRFHVTVLVLPGALPDAMSHRFQAAADTFLLLKGSFHSVREQIAAQHLDILLYTDIGMEPYSYFLAFSRLAPLQCVTWGHPATTGIDTVDYFISHAVCETEESRASYTEKLFCLSAKAACTCYARPTLPKLDSTRAAYGIEDGWNLYYCPQPPFKLHPDFDQVLHGILSRDPNGLVLLLRGVTPGTEQLLWQRWAHLPNTEKNRIRFIDPLPFADYIRMFELADVVLDTPHFSGGNSTVEALAVGAVVVTLPSPFLKGRLTYAWYRRIGITDCIAQSLEEYVQIALQLATDAARREALRQKINQRSHLLFDDVQAVRELEGFFEMSRNGR</sequence>
<keyword evidence="7 8" id="KW-0802">TPR repeat</keyword>
<feature type="domain" description="O-GlcNAc transferase C-terminal" evidence="9">
    <location>
        <begin position="451"/>
        <end position="624"/>
    </location>
</feature>
<feature type="repeat" description="TPR" evidence="8">
    <location>
        <begin position="58"/>
        <end position="91"/>
    </location>
</feature>
<name>A0A1T4JW77_9BACT</name>
<dbReference type="InterPro" id="IPR019734">
    <property type="entry name" value="TPR_rpt"/>
</dbReference>
<dbReference type="GO" id="GO:0097363">
    <property type="term" value="F:protein O-acetylglucosaminyltransferase activity"/>
    <property type="evidence" value="ECO:0007669"/>
    <property type="project" value="UniProtKB-EC"/>
</dbReference>
<dbReference type="SUPFAM" id="SSF48452">
    <property type="entry name" value="TPR-like"/>
    <property type="match status" value="1"/>
</dbReference>
<proteinExistence type="inferred from homology"/>
<dbReference type="InterPro" id="IPR029489">
    <property type="entry name" value="OGT/SEC/SPY_C"/>
</dbReference>
<keyword evidence="4" id="KW-0328">Glycosyltransferase</keyword>
<dbReference type="Pfam" id="PF13181">
    <property type="entry name" value="TPR_8"/>
    <property type="match status" value="1"/>
</dbReference>
<evidence type="ECO:0000256" key="4">
    <source>
        <dbReference type="ARBA" id="ARBA00022676"/>
    </source>
</evidence>
<comment type="similarity">
    <text evidence="2">Belongs to the glycosyltransferase 41 family. O-GlcNAc transferase subfamily.</text>
</comment>
<dbReference type="PROSITE" id="PS50005">
    <property type="entry name" value="TPR"/>
    <property type="match status" value="2"/>
</dbReference>
<evidence type="ECO:0000256" key="8">
    <source>
        <dbReference type="PROSITE-ProRule" id="PRU00339"/>
    </source>
</evidence>
<dbReference type="AlphaFoldDB" id="A0A1T4JW77"/>
<evidence type="ECO:0000259" key="9">
    <source>
        <dbReference type="Pfam" id="PF13844"/>
    </source>
</evidence>
<dbReference type="Pfam" id="PF13844">
    <property type="entry name" value="Glyco_transf_41"/>
    <property type="match status" value="2"/>
</dbReference>
<evidence type="ECO:0000256" key="6">
    <source>
        <dbReference type="ARBA" id="ARBA00022737"/>
    </source>
</evidence>
<evidence type="ECO:0000256" key="1">
    <source>
        <dbReference type="ARBA" id="ARBA00004922"/>
    </source>
</evidence>
<keyword evidence="6" id="KW-0677">Repeat</keyword>
<accession>A0A1T4JW77</accession>